<evidence type="ECO:0000256" key="1">
    <source>
        <dbReference type="SAM" id="Phobius"/>
    </source>
</evidence>
<reference evidence="2" key="1">
    <citation type="submission" date="2020-10" db="EMBL/GenBank/DDBJ databases">
        <title>Genome Sequence of Monilinia vaccinii-corymbosi Sheds Light on Mummy Berry Disease Infection of Blueberry and Mating Type.</title>
        <authorList>
            <person name="Yow A.G."/>
            <person name="Zhang Y."/>
            <person name="Bansal K."/>
            <person name="Eacker S.M."/>
            <person name="Sullivan S."/>
            <person name="Liachko I."/>
            <person name="Cubeta M.A."/>
            <person name="Rollins J.A."/>
            <person name="Ashrafi H."/>
        </authorList>
    </citation>
    <scope>NUCLEOTIDE SEQUENCE</scope>
    <source>
        <strain evidence="2">RL-1</strain>
    </source>
</reference>
<proteinExistence type="predicted"/>
<accession>A0A8A3PNK7</accession>
<keyword evidence="1" id="KW-1133">Transmembrane helix</keyword>
<evidence type="ECO:0000313" key="3">
    <source>
        <dbReference type="Proteomes" id="UP000672032"/>
    </source>
</evidence>
<organism evidence="2 3">
    <name type="scientific">Monilinia vaccinii-corymbosi</name>
    <dbReference type="NCBI Taxonomy" id="61207"/>
    <lineage>
        <taxon>Eukaryota</taxon>
        <taxon>Fungi</taxon>
        <taxon>Dikarya</taxon>
        <taxon>Ascomycota</taxon>
        <taxon>Pezizomycotina</taxon>
        <taxon>Leotiomycetes</taxon>
        <taxon>Helotiales</taxon>
        <taxon>Sclerotiniaceae</taxon>
        <taxon>Monilinia</taxon>
    </lineage>
</organism>
<dbReference type="Proteomes" id="UP000672032">
    <property type="component" value="Chromosome 7"/>
</dbReference>
<protein>
    <submittedName>
        <fullName evidence="2">Uncharacterized protein</fullName>
    </submittedName>
</protein>
<keyword evidence="1" id="KW-0472">Membrane</keyword>
<keyword evidence="3" id="KW-1185">Reference proteome</keyword>
<dbReference type="AlphaFoldDB" id="A0A8A3PNK7"/>
<evidence type="ECO:0000313" key="2">
    <source>
        <dbReference type="EMBL" id="QSZ36504.1"/>
    </source>
</evidence>
<keyword evidence="1" id="KW-0812">Transmembrane</keyword>
<sequence>MAKEKKKENGTSINSARGNERVLPQLFLVLNLVLKPPMILMALGVLATIHVDFMVDHLNYSSARMTVLINGEGRKANECVSAVTIPVLLQPKLGVVKATEKSERSEGVDFTIARTSLTYRSAEYDIGRNLITLELGVLIFTTSPGFPE</sequence>
<feature type="transmembrane region" description="Helical" evidence="1">
    <location>
        <begin position="38"/>
        <end position="55"/>
    </location>
</feature>
<name>A0A8A3PNK7_9HELO</name>
<dbReference type="EMBL" id="CP063411">
    <property type="protein sequence ID" value="QSZ36504.1"/>
    <property type="molecule type" value="Genomic_DNA"/>
</dbReference>
<gene>
    <name evidence="2" type="ORF">DSL72_006384</name>
</gene>